<dbReference type="EMBL" id="PVNK01000126">
    <property type="protein sequence ID" value="PRQ02195.1"/>
    <property type="molecule type" value="Genomic_DNA"/>
</dbReference>
<dbReference type="RefSeq" id="WP_106391932.1">
    <property type="nucleotide sequence ID" value="NZ_PVNK01000126.1"/>
</dbReference>
<protein>
    <recommendedName>
        <fullName evidence="4">Lipoprotein</fullName>
    </recommendedName>
</protein>
<reference evidence="2 3" key="1">
    <citation type="submission" date="2018-03" db="EMBL/GenBank/DDBJ databases">
        <title>Draft Genome Sequences of the Obligatory Marine Myxobacteria Enhygromyxa salina SWB005.</title>
        <authorList>
            <person name="Poehlein A."/>
            <person name="Moghaddam J.A."/>
            <person name="Harms H."/>
            <person name="Alanjari M."/>
            <person name="Koenig G.M."/>
            <person name="Daniel R."/>
            <person name="Schaeberle T.F."/>
        </authorList>
    </citation>
    <scope>NUCLEOTIDE SEQUENCE [LARGE SCALE GENOMIC DNA]</scope>
    <source>
        <strain evidence="2 3">SWB005</strain>
    </source>
</reference>
<dbReference type="OrthoDB" id="5523022at2"/>
<dbReference type="PROSITE" id="PS51257">
    <property type="entry name" value="PROKAR_LIPOPROTEIN"/>
    <property type="match status" value="1"/>
</dbReference>
<evidence type="ECO:0000313" key="3">
    <source>
        <dbReference type="Proteomes" id="UP000237968"/>
    </source>
</evidence>
<evidence type="ECO:0000256" key="1">
    <source>
        <dbReference type="SAM" id="MobiDB-lite"/>
    </source>
</evidence>
<accession>A0A2S9YAR5</accession>
<dbReference type="AlphaFoldDB" id="A0A2S9YAR5"/>
<feature type="region of interest" description="Disordered" evidence="1">
    <location>
        <begin position="23"/>
        <end position="72"/>
    </location>
</feature>
<keyword evidence="3" id="KW-1185">Reference proteome</keyword>
<gene>
    <name evidence="2" type="ORF">ENSA5_25300</name>
</gene>
<organism evidence="2 3">
    <name type="scientific">Enhygromyxa salina</name>
    <dbReference type="NCBI Taxonomy" id="215803"/>
    <lineage>
        <taxon>Bacteria</taxon>
        <taxon>Pseudomonadati</taxon>
        <taxon>Myxococcota</taxon>
        <taxon>Polyangia</taxon>
        <taxon>Nannocystales</taxon>
        <taxon>Nannocystaceae</taxon>
        <taxon>Enhygromyxa</taxon>
    </lineage>
</organism>
<name>A0A2S9YAR5_9BACT</name>
<feature type="compositionally biased region" description="Basic and acidic residues" evidence="1">
    <location>
        <begin position="23"/>
        <end position="66"/>
    </location>
</feature>
<evidence type="ECO:0000313" key="2">
    <source>
        <dbReference type="EMBL" id="PRQ02195.1"/>
    </source>
</evidence>
<sequence length="157" mass="16916">MRIHEIAITSLLALCLGATACDKADDKKADDKKTDDKKADDKKADDKKAEEAKPEEAKPEEAKPEEAAAVEASPEMTAFLGKFDGTDAAVTAALKEFGADETVADDDMGMYTLGEPKVVGKDGDCFTFEAKAGMTIRTYNVCWADGKINKIEDKGMR</sequence>
<comment type="caution">
    <text evidence="2">The sequence shown here is derived from an EMBL/GenBank/DDBJ whole genome shotgun (WGS) entry which is preliminary data.</text>
</comment>
<proteinExistence type="predicted"/>
<evidence type="ECO:0008006" key="4">
    <source>
        <dbReference type="Google" id="ProtNLM"/>
    </source>
</evidence>
<dbReference type="Proteomes" id="UP000237968">
    <property type="component" value="Unassembled WGS sequence"/>
</dbReference>